<dbReference type="Pfam" id="PF04966">
    <property type="entry name" value="OprB"/>
    <property type="match status" value="1"/>
</dbReference>
<dbReference type="PANTHER" id="PTHR37944:SF1">
    <property type="entry name" value="PORIN B"/>
    <property type="match status" value="1"/>
</dbReference>
<name>A0A8G2CJA2_ACIRU</name>
<comment type="caution">
    <text evidence="3">The sequence shown here is derived from an EMBL/GenBank/DDBJ whole genome shotgun (WGS) entry which is preliminary data.</text>
</comment>
<proteinExistence type="inferred from homology"/>
<dbReference type="PANTHER" id="PTHR37944">
    <property type="entry name" value="PORIN B"/>
    <property type="match status" value="1"/>
</dbReference>
<gene>
    <name evidence="3" type="ORF">SAMN05421828_10560</name>
</gene>
<evidence type="ECO:0000313" key="3">
    <source>
        <dbReference type="EMBL" id="SIQ47589.1"/>
    </source>
</evidence>
<protein>
    <submittedName>
        <fullName evidence="3">Porin, OprB family</fullName>
    </submittedName>
</protein>
<keyword evidence="2" id="KW-0732">Signal</keyword>
<dbReference type="GO" id="GO:0008643">
    <property type="term" value="P:carbohydrate transport"/>
    <property type="evidence" value="ECO:0007669"/>
    <property type="project" value="InterPro"/>
</dbReference>
<dbReference type="GO" id="GO:0016020">
    <property type="term" value="C:membrane"/>
    <property type="evidence" value="ECO:0007669"/>
    <property type="project" value="InterPro"/>
</dbReference>
<evidence type="ECO:0000256" key="2">
    <source>
        <dbReference type="RuleBase" id="RU363072"/>
    </source>
</evidence>
<comment type="similarity">
    <text evidence="1 2">Belongs to the OprB family.</text>
</comment>
<dbReference type="InterPro" id="IPR007049">
    <property type="entry name" value="Carb-sel_porin_OprB"/>
</dbReference>
<dbReference type="InterPro" id="IPR052932">
    <property type="entry name" value="OprB_Porin"/>
</dbReference>
<evidence type="ECO:0000313" key="4">
    <source>
        <dbReference type="Proteomes" id="UP000186308"/>
    </source>
</evidence>
<dbReference type="GO" id="GO:0015288">
    <property type="term" value="F:porin activity"/>
    <property type="evidence" value="ECO:0007669"/>
    <property type="project" value="InterPro"/>
</dbReference>
<sequence length="452" mass="48996">MNHNQPAKLRNRLAGTFAAAALFATVLGVSSPAQAQQAAPEVNLAPSPIQSLGQSLYNDGIYLNSRYLGEFAGSVSGGQRQGTDYAGELNFGATFDMEKLAGIQGGSFHVLFTQRHGRALAFDAINNSVSVQQIYGGGQTAQMTILTYEQKFFNNMADIEFGRTDVGDSFDVSSFYCDFQSNALCGNPPDMGKIVSTSFYPISVWGGRLLITPTPNVYFKVGAYQATNNQNPDAHHGFYFGTAGSSGYMLPIELGYKFKTPGAIANNRYDIGALIDRTHYDAAFYSPNTQFGRAAIYAQAQQMVYQAAPNSPRGVYLFGEAMVGTAGGKQVSNLQAEAGMIWEGPLASRPNDNIGLAVSGLHYNNRYLNSLYQTRLAEGGAGRPDHNLIMTEIHYAIQVNKWLNVMPNFQYVINPDGQGFSTYATHNLPNAAVFGIQLYVDLPTLFGIPTKS</sequence>
<dbReference type="Gene3D" id="2.40.160.180">
    <property type="entry name" value="Carbohydrate-selective porin OprB"/>
    <property type="match status" value="1"/>
</dbReference>
<accession>A0A8G2CJA2</accession>
<feature type="signal peptide" evidence="2">
    <location>
        <begin position="1"/>
        <end position="35"/>
    </location>
</feature>
<dbReference type="RefSeq" id="WP_051657697.1">
    <property type="nucleotide sequence ID" value="NZ_FTNE01000005.1"/>
</dbReference>
<organism evidence="3 4">
    <name type="scientific">Acidiphilium rubrum</name>
    <dbReference type="NCBI Taxonomy" id="526"/>
    <lineage>
        <taxon>Bacteria</taxon>
        <taxon>Pseudomonadati</taxon>
        <taxon>Pseudomonadota</taxon>
        <taxon>Alphaproteobacteria</taxon>
        <taxon>Acetobacterales</taxon>
        <taxon>Acidocellaceae</taxon>
        <taxon>Acidiphilium</taxon>
    </lineage>
</organism>
<dbReference type="EMBL" id="FTNE01000005">
    <property type="protein sequence ID" value="SIQ47589.1"/>
    <property type="molecule type" value="Genomic_DNA"/>
</dbReference>
<dbReference type="AlphaFoldDB" id="A0A8G2CJA2"/>
<feature type="chain" id="PRO_5034506263" evidence="2">
    <location>
        <begin position="36"/>
        <end position="452"/>
    </location>
</feature>
<reference evidence="3 4" key="1">
    <citation type="submission" date="2017-01" db="EMBL/GenBank/DDBJ databases">
        <authorList>
            <person name="Varghese N."/>
            <person name="Submissions S."/>
        </authorList>
    </citation>
    <scope>NUCLEOTIDE SEQUENCE [LARGE SCALE GENOMIC DNA]</scope>
    <source>
        <strain evidence="3 4">ATCC 35905</strain>
    </source>
</reference>
<evidence type="ECO:0000256" key="1">
    <source>
        <dbReference type="ARBA" id="ARBA00008769"/>
    </source>
</evidence>
<keyword evidence="4" id="KW-1185">Reference proteome</keyword>
<dbReference type="InterPro" id="IPR038673">
    <property type="entry name" value="OprB_sf"/>
</dbReference>
<dbReference type="Proteomes" id="UP000186308">
    <property type="component" value="Unassembled WGS sequence"/>
</dbReference>